<proteinExistence type="predicted"/>
<sequence length="112" mass="11920">MGFIIKLLFTAIAAAITAFVLPGVKLDGAVSALLLALVLALLNAIVRPILVLLTIPVTIFTLGLFLLVINAVIILLADYLLDGFQVNGFIWALIFSLILSVVTGVIDLIRGY</sequence>
<keyword evidence="3" id="KW-1185">Reference proteome</keyword>
<name>A0A5M6CY92_9BACT</name>
<dbReference type="PANTHER" id="PTHR37309:SF1">
    <property type="entry name" value="SLR0284 PROTEIN"/>
    <property type="match status" value="1"/>
</dbReference>
<feature type="transmembrane region" description="Helical" evidence="1">
    <location>
        <begin position="28"/>
        <end position="46"/>
    </location>
</feature>
<dbReference type="AlphaFoldDB" id="A0A5M6CY92"/>
<dbReference type="PANTHER" id="PTHR37309">
    <property type="entry name" value="SLR0284 PROTEIN"/>
    <property type="match status" value="1"/>
</dbReference>
<dbReference type="EMBL" id="VWSF01000033">
    <property type="protein sequence ID" value="KAA5539390.1"/>
    <property type="molecule type" value="Genomic_DNA"/>
</dbReference>
<keyword evidence="1" id="KW-1133">Transmembrane helix</keyword>
<protein>
    <submittedName>
        <fullName evidence="2">Phage holin family protein</fullName>
    </submittedName>
</protein>
<reference evidence="2 3" key="1">
    <citation type="submission" date="2019-09" db="EMBL/GenBank/DDBJ databases">
        <title>Genome sequence and assembly of Adhaeribacter sp.</title>
        <authorList>
            <person name="Chhetri G."/>
        </authorList>
    </citation>
    <scope>NUCLEOTIDE SEQUENCE [LARGE SCALE GENOMIC DNA]</scope>
    <source>
        <strain evidence="2 3">DK36</strain>
    </source>
</reference>
<feature type="transmembrane region" description="Helical" evidence="1">
    <location>
        <begin position="53"/>
        <end position="77"/>
    </location>
</feature>
<gene>
    <name evidence="2" type="ORF">F0145_24620</name>
</gene>
<organism evidence="2 3">
    <name type="scientific">Adhaeribacter rhizoryzae</name>
    <dbReference type="NCBI Taxonomy" id="2607907"/>
    <lineage>
        <taxon>Bacteria</taxon>
        <taxon>Pseudomonadati</taxon>
        <taxon>Bacteroidota</taxon>
        <taxon>Cytophagia</taxon>
        <taxon>Cytophagales</taxon>
        <taxon>Hymenobacteraceae</taxon>
        <taxon>Adhaeribacter</taxon>
    </lineage>
</organism>
<dbReference type="Proteomes" id="UP000323426">
    <property type="component" value="Unassembled WGS sequence"/>
</dbReference>
<keyword evidence="1" id="KW-0472">Membrane</keyword>
<comment type="caution">
    <text evidence="2">The sequence shown here is derived from an EMBL/GenBank/DDBJ whole genome shotgun (WGS) entry which is preliminary data.</text>
</comment>
<accession>A0A5M6CY92</accession>
<evidence type="ECO:0000256" key="1">
    <source>
        <dbReference type="SAM" id="Phobius"/>
    </source>
</evidence>
<evidence type="ECO:0000313" key="2">
    <source>
        <dbReference type="EMBL" id="KAA5539390.1"/>
    </source>
</evidence>
<keyword evidence="1" id="KW-0812">Transmembrane</keyword>
<dbReference type="InterPro" id="IPR007165">
    <property type="entry name" value="Phage_holin_4_2"/>
</dbReference>
<dbReference type="Pfam" id="PF04020">
    <property type="entry name" value="Phage_holin_4_2"/>
    <property type="match status" value="1"/>
</dbReference>
<dbReference type="RefSeq" id="WP_150093083.1">
    <property type="nucleotide sequence ID" value="NZ_VWSF01000033.1"/>
</dbReference>
<feature type="transmembrane region" description="Helical" evidence="1">
    <location>
        <begin position="89"/>
        <end position="109"/>
    </location>
</feature>
<evidence type="ECO:0000313" key="3">
    <source>
        <dbReference type="Proteomes" id="UP000323426"/>
    </source>
</evidence>